<dbReference type="PROSITE" id="PS51257">
    <property type="entry name" value="PROKAR_LIPOPROTEIN"/>
    <property type="match status" value="1"/>
</dbReference>
<dbReference type="PROSITE" id="PS52035">
    <property type="entry name" value="PEPTIDASE_M14"/>
    <property type="match status" value="1"/>
</dbReference>
<dbReference type="GO" id="GO:0006508">
    <property type="term" value="P:proteolysis"/>
    <property type="evidence" value="ECO:0007669"/>
    <property type="project" value="InterPro"/>
</dbReference>
<dbReference type="AlphaFoldDB" id="A0A5S3PRH7"/>
<accession>A0A5S3PRH7</accession>
<protein>
    <recommendedName>
        <fullName evidence="4">Peptidase M14 domain-containing protein</fullName>
    </recommendedName>
</protein>
<dbReference type="OrthoDB" id="1119199at2"/>
<dbReference type="Gene3D" id="2.60.40.3120">
    <property type="match status" value="1"/>
</dbReference>
<sequence>MKKILLLLFVLSLGCKSTSSLTASKHEYARPVDTTKRPISYQKKKIYHFDGLSARNDFPAARLNSMTQDNDSTYTVNIWPENFPINPSPWFAFKLCSETERDVYLNLEYSNGAKHRYSPKLSKDGENWTLLDSTLVQRNVDSTNAQLKLKVGKDTLWVAAQEIQDHRRVGEWVKKMAQNTSVTQKSAGKSALGRDLYHLNLTKGTYEKKPTVLIISRQHPPEVTGFLCMKSFVETIIEEGADNGFLEKYRVMVYPLMNPDGVDLGHYRHNTGGVDLNRDWSQYHQPEIAQVTSHMVGETVSNKNDVVLGLDFHSTYRDVYYTPDQSIERKIPEFTKAWLEKIRVAVGLEDINESPGMNERPTSSAWFNRQFGATGITYEIGDDTPRDFIATKGRESARAMMELLLAE</sequence>
<comment type="caution">
    <text evidence="5">The sequence shown here is derived from an EMBL/GenBank/DDBJ whole genome shotgun (WGS) entry which is preliminary data.</text>
</comment>
<dbReference type="Proteomes" id="UP000310314">
    <property type="component" value="Unassembled WGS sequence"/>
</dbReference>
<dbReference type="GO" id="GO:0008270">
    <property type="term" value="F:zinc ion binding"/>
    <property type="evidence" value="ECO:0007669"/>
    <property type="project" value="InterPro"/>
</dbReference>
<dbReference type="GO" id="GO:0004181">
    <property type="term" value="F:metallocarboxypeptidase activity"/>
    <property type="evidence" value="ECO:0007669"/>
    <property type="project" value="InterPro"/>
</dbReference>
<organism evidence="5 6">
    <name type="scientific">Maribacter algarum</name>
    <name type="common">ex Zhang et al. 2020</name>
    <dbReference type="NCBI Taxonomy" id="2578118"/>
    <lineage>
        <taxon>Bacteria</taxon>
        <taxon>Pseudomonadati</taxon>
        <taxon>Bacteroidota</taxon>
        <taxon>Flavobacteriia</taxon>
        <taxon>Flavobacteriales</taxon>
        <taxon>Flavobacteriaceae</taxon>
        <taxon>Maribacter</taxon>
    </lineage>
</organism>
<evidence type="ECO:0000259" key="4">
    <source>
        <dbReference type="PROSITE" id="PS52035"/>
    </source>
</evidence>
<feature type="signal peptide" evidence="3">
    <location>
        <begin position="1"/>
        <end position="22"/>
    </location>
</feature>
<evidence type="ECO:0000256" key="1">
    <source>
        <dbReference type="ARBA" id="ARBA00001947"/>
    </source>
</evidence>
<name>A0A5S3PRH7_9FLAO</name>
<dbReference type="InterPro" id="IPR050821">
    <property type="entry name" value="Cytosolic_carboxypeptidase"/>
</dbReference>
<comment type="cofactor">
    <cofactor evidence="1">
        <name>Zn(2+)</name>
        <dbReference type="ChEBI" id="CHEBI:29105"/>
    </cofactor>
</comment>
<reference evidence="5 6" key="1">
    <citation type="submission" date="2019-05" db="EMBL/GenBank/DDBJ databases">
        <authorList>
            <person name="Zhang J.-Y."/>
            <person name="Feg X."/>
            <person name="Du Z.-J."/>
        </authorList>
    </citation>
    <scope>NUCLEOTIDE SEQUENCE [LARGE SCALE GENOMIC DNA]</scope>
    <source>
        <strain evidence="5 6">RZ26</strain>
    </source>
</reference>
<dbReference type="PANTHER" id="PTHR12756">
    <property type="entry name" value="CYTOSOLIC CARBOXYPEPTIDASE"/>
    <property type="match status" value="1"/>
</dbReference>
<evidence type="ECO:0000256" key="3">
    <source>
        <dbReference type="SAM" id="SignalP"/>
    </source>
</evidence>
<gene>
    <name evidence="5" type="ORF">FEE95_12620</name>
</gene>
<dbReference type="Gene3D" id="3.40.630.10">
    <property type="entry name" value="Zn peptidases"/>
    <property type="match status" value="1"/>
</dbReference>
<dbReference type="InterPro" id="IPR000834">
    <property type="entry name" value="Peptidase_M14"/>
</dbReference>
<feature type="domain" description="Peptidase M14" evidence="4">
    <location>
        <begin position="162"/>
        <end position="407"/>
    </location>
</feature>
<dbReference type="SMART" id="SM00631">
    <property type="entry name" value="Zn_pept"/>
    <property type="match status" value="1"/>
</dbReference>
<dbReference type="PANTHER" id="PTHR12756:SF11">
    <property type="entry name" value="CYTOSOLIC CARBOXYPEPTIDASE 1"/>
    <property type="match status" value="1"/>
</dbReference>
<dbReference type="RefSeq" id="WP_138658305.1">
    <property type="nucleotide sequence ID" value="NZ_VATY01000002.1"/>
</dbReference>
<proteinExistence type="inferred from homology"/>
<dbReference type="SUPFAM" id="SSF53187">
    <property type="entry name" value="Zn-dependent exopeptidases"/>
    <property type="match status" value="1"/>
</dbReference>
<evidence type="ECO:0000256" key="2">
    <source>
        <dbReference type="PROSITE-ProRule" id="PRU01379"/>
    </source>
</evidence>
<dbReference type="CDD" id="cd06237">
    <property type="entry name" value="M14_Nna1-like"/>
    <property type="match status" value="1"/>
</dbReference>
<evidence type="ECO:0000313" key="5">
    <source>
        <dbReference type="EMBL" id="TMM57322.1"/>
    </source>
</evidence>
<evidence type="ECO:0000313" key="6">
    <source>
        <dbReference type="Proteomes" id="UP000310314"/>
    </source>
</evidence>
<keyword evidence="6" id="KW-1185">Reference proteome</keyword>
<keyword evidence="3" id="KW-0732">Signal</keyword>
<dbReference type="EMBL" id="VATY01000002">
    <property type="protein sequence ID" value="TMM57322.1"/>
    <property type="molecule type" value="Genomic_DNA"/>
</dbReference>
<comment type="similarity">
    <text evidence="2">Belongs to the peptidase M14 family.</text>
</comment>
<feature type="active site" description="Proton donor/acceptor" evidence="2">
    <location>
        <position position="379"/>
    </location>
</feature>
<feature type="chain" id="PRO_5024332357" description="Peptidase M14 domain-containing protein" evidence="3">
    <location>
        <begin position="23"/>
        <end position="407"/>
    </location>
</feature>
<dbReference type="Pfam" id="PF00246">
    <property type="entry name" value="Peptidase_M14"/>
    <property type="match status" value="1"/>
</dbReference>